<accession>A0A6A6GYV6</accession>
<evidence type="ECO:0000313" key="6">
    <source>
        <dbReference type="EMBL" id="KAF2230533.1"/>
    </source>
</evidence>
<organism evidence="6 7">
    <name type="scientific">Viridothelium virens</name>
    <name type="common">Speckled blister lichen</name>
    <name type="synonym">Trypethelium virens</name>
    <dbReference type="NCBI Taxonomy" id="1048519"/>
    <lineage>
        <taxon>Eukaryota</taxon>
        <taxon>Fungi</taxon>
        <taxon>Dikarya</taxon>
        <taxon>Ascomycota</taxon>
        <taxon>Pezizomycotina</taxon>
        <taxon>Dothideomycetes</taxon>
        <taxon>Dothideomycetes incertae sedis</taxon>
        <taxon>Trypetheliales</taxon>
        <taxon>Trypetheliaceae</taxon>
        <taxon>Viridothelium</taxon>
    </lineage>
</organism>
<comment type="similarity">
    <text evidence="2">Belongs to the CWC22 family.</text>
</comment>
<feature type="region of interest" description="Disordered" evidence="4">
    <location>
        <begin position="593"/>
        <end position="629"/>
    </location>
</feature>
<feature type="compositionally biased region" description="Acidic residues" evidence="4">
    <location>
        <begin position="179"/>
        <end position="191"/>
    </location>
</feature>
<evidence type="ECO:0000313" key="7">
    <source>
        <dbReference type="Proteomes" id="UP000800092"/>
    </source>
</evidence>
<reference evidence="6" key="1">
    <citation type="journal article" date="2020" name="Stud. Mycol.">
        <title>101 Dothideomycetes genomes: a test case for predicting lifestyles and emergence of pathogens.</title>
        <authorList>
            <person name="Haridas S."/>
            <person name="Albert R."/>
            <person name="Binder M."/>
            <person name="Bloem J."/>
            <person name="Labutti K."/>
            <person name="Salamov A."/>
            <person name="Andreopoulos B."/>
            <person name="Baker S."/>
            <person name="Barry K."/>
            <person name="Bills G."/>
            <person name="Bluhm B."/>
            <person name="Cannon C."/>
            <person name="Castanera R."/>
            <person name="Culley D."/>
            <person name="Daum C."/>
            <person name="Ezra D."/>
            <person name="Gonzalez J."/>
            <person name="Henrissat B."/>
            <person name="Kuo A."/>
            <person name="Liang C."/>
            <person name="Lipzen A."/>
            <person name="Lutzoni F."/>
            <person name="Magnuson J."/>
            <person name="Mondo S."/>
            <person name="Nolan M."/>
            <person name="Ohm R."/>
            <person name="Pangilinan J."/>
            <person name="Park H.-J."/>
            <person name="Ramirez L."/>
            <person name="Alfaro M."/>
            <person name="Sun H."/>
            <person name="Tritt A."/>
            <person name="Yoshinaga Y."/>
            <person name="Zwiers L.-H."/>
            <person name="Turgeon B."/>
            <person name="Goodwin S."/>
            <person name="Spatafora J."/>
            <person name="Crous P."/>
            <person name="Grigoriev I."/>
        </authorList>
    </citation>
    <scope>NUCLEOTIDE SEQUENCE</scope>
    <source>
        <strain evidence="6">Tuck. ex Michener</strain>
    </source>
</reference>
<dbReference type="SMART" id="SM00544">
    <property type="entry name" value="MA3"/>
    <property type="match status" value="1"/>
</dbReference>
<keyword evidence="7" id="KW-1185">Reference proteome</keyword>
<evidence type="ECO:0000256" key="3">
    <source>
        <dbReference type="ARBA" id="ARBA00023242"/>
    </source>
</evidence>
<comment type="subcellular location">
    <subcellularLocation>
        <location evidence="1">Nucleus</location>
        <location evidence="1">Nucleolus</location>
    </subcellularLocation>
</comment>
<name>A0A6A6GYV6_VIRVR</name>
<gene>
    <name evidence="6" type="ORF">EV356DRAFT_579983</name>
</gene>
<dbReference type="InterPro" id="IPR050781">
    <property type="entry name" value="CWC22_splicing_factor"/>
</dbReference>
<evidence type="ECO:0000256" key="1">
    <source>
        <dbReference type="ARBA" id="ARBA00004604"/>
    </source>
</evidence>
<dbReference type="InterPro" id="IPR003890">
    <property type="entry name" value="MIF4G-like_typ-3"/>
</dbReference>
<dbReference type="SUPFAM" id="SSF48371">
    <property type="entry name" value="ARM repeat"/>
    <property type="match status" value="1"/>
</dbReference>
<dbReference type="InterPro" id="IPR016024">
    <property type="entry name" value="ARM-type_fold"/>
</dbReference>
<evidence type="ECO:0000259" key="5">
    <source>
        <dbReference type="PROSITE" id="PS51366"/>
    </source>
</evidence>
<dbReference type="Pfam" id="PF02847">
    <property type="entry name" value="MA3"/>
    <property type="match status" value="1"/>
</dbReference>
<protein>
    <recommendedName>
        <fullName evidence="5">MI domain-containing protein</fullName>
    </recommendedName>
</protein>
<evidence type="ECO:0000256" key="4">
    <source>
        <dbReference type="SAM" id="MobiDB-lite"/>
    </source>
</evidence>
<dbReference type="AlphaFoldDB" id="A0A6A6GYV6"/>
<keyword evidence="3" id="KW-0539">Nucleus</keyword>
<dbReference type="GO" id="GO:0003723">
    <property type="term" value="F:RNA binding"/>
    <property type="evidence" value="ECO:0007669"/>
    <property type="project" value="InterPro"/>
</dbReference>
<feature type="compositionally biased region" description="Basic and acidic residues" evidence="4">
    <location>
        <begin position="142"/>
        <end position="160"/>
    </location>
</feature>
<dbReference type="PANTHER" id="PTHR18034:SF4">
    <property type="entry name" value="NUCLEOLAR MIF4G DOMAIN-CONTAINING PROTEIN 1"/>
    <property type="match status" value="1"/>
</dbReference>
<feature type="region of interest" description="Disordered" evidence="4">
    <location>
        <begin position="1"/>
        <end position="287"/>
    </location>
</feature>
<dbReference type="Proteomes" id="UP000800092">
    <property type="component" value="Unassembled WGS sequence"/>
</dbReference>
<dbReference type="PANTHER" id="PTHR18034">
    <property type="entry name" value="CELL CYCLE CONTROL PROTEIN CWF22-RELATED"/>
    <property type="match status" value="1"/>
</dbReference>
<feature type="compositionally biased region" description="Acidic residues" evidence="4">
    <location>
        <begin position="767"/>
        <end position="778"/>
    </location>
</feature>
<dbReference type="GO" id="GO:0042274">
    <property type="term" value="P:ribosomal small subunit biogenesis"/>
    <property type="evidence" value="ECO:0007669"/>
    <property type="project" value="TreeGrafter"/>
</dbReference>
<evidence type="ECO:0000256" key="2">
    <source>
        <dbReference type="ARBA" id="ARBA00006856"/>
    </source>
</evidence>
<feature type="compositionally biased region" description="Acidic residues" evidence="4">
    <location>
        <begin position="81"/>
        <end position="93"/>
    </location>
</feature>
<sequence>MRTQNYGAPKLPSRLLDQLQDDASAKGRGQGRNGFRPAGRKEKRKAQREQNKVVKRNSRGNHKRVLEPMPGRQINKKNIDPEEDKDESEDFPEPEPGSARPPKPVLRSTKQVSKSTSYEPSSDMSADDAQEEEETVLRLSKGVKDQLAKDDAEIAALEKKLRLKGRRSGISKDSKSDGLDDLIDGLSESDEGETRSLKRKSAEDEDWLQRKRWKAGGMLEKHADDSVSSPDDELEAGIQHHRGHGTEDLLSEEEASDLSLDSEGTDLDSQDSGSEFEGFDPEGITETPKRVRENPYVAPIPAGAAPVAKYVPPSLRELPASDGEAIQRLRRQTQGLLNRLSEANLITILRDVEQLYQNHPRQHVSSTLIDLLLGLINDSTALNDTFLILHAGFIAAVYTVIGVDFGAQLLEQAIEGLDKQYRVAQSLKSVGKETTNLVSLIAQLYNFQVIGSALLYDYVRLFLQDLSELNTELLLRVIRSSGSQLRQDDPSSLKDIVVLLQKCIAVVGEENLSVRTKFMIETITNLKNNRVKAGATASATAHEHTTRMKKTLGSLKTRSIKAREPLRVGLNDLRNNQKKGKWWLVGASWDNPHASNSNEPAQSTTNPVSNASLQESPYSDPDNKTTDREPDLNALAAQNRINNPLRRSIFITLLSATDARDACLRLQNLRLKRAQQAEIPRVLLQCCGAEGGFNPYYALVARRLCDGDGKSTTSRGKRKEGLGQLWGLDDVGGGGDPDVEGGKGAGKRMRFAFAAAVWDVWRGMGEGGDEDDDDDGEEKGDGEGDMGMRKIVNLAKMVGTLVVDGVLDITVIKTLNLPYLRPNTRTFIEVMLIAIIQQTQSSTDFKETSKSKNKAALISIFSKAKENPDLAAGLQYFIKTYVARSDIVASVKEKKALKRSCEIIGEILSVFVVETNSVIADGDGFSD</sequence>
<feature type="compositionally biased region" description="Polar residues" evidence="4">
    <location>
        <begin position="593"/>
        <end position="617"/>
    </location>
</feature>
<dbReference type="OrthoDB" id="361797at2759"/>
<dbReference type="Pfam" id="PF02854">
    <property type="entry name" value="MIF4G"/>
    <property type="match status" value="1"/>
</dbReference>
<dbReference type="InterPro" id="IPR003891">
    <property type="entry name" value="Initiation_fac_eIF4g_MI"/>
</dbReference>
<dbReference type="EMBL" id="ML991840">
    <property type="protein sequence ID" value="KAF2230533.1"/>
    <property type="molecule type" value="Genomic_DNA"/>
</dbReference>
<feature type="region of interest" description="Disordered" evidence="4">
    <location>
        <begin position="765"/>
        <end position="785"/>
    </location>
</feature>
<dbReference type="SMART" id="SM00543">
    <property type="entry name" value="MIF4G"/>
    <property type="match status" value="1"/>
</dbReference>
<feature type="compositionally biased region" description="Basic and acidic residues" evidence="4">
    <location>
        <begin position="192"/>
        <end position="202"/>
    </location>
</feature>
<proteinExistence type="inferred from homology"/>
<dbReference type="PROSITE" id="PS51366">
    <property type="entry name" value="MI"/>
    <property type="match status" value="1"/>
</dbReference>
<feature type="domain" description="MI" evidence="5">
    <location>
        <begin position="644"/>
        <end position="817"/>
    </location>
</feature>
<feature type="compositionally biased region" description="Acidic residues" evidence="4">
    <location>
        <begin position="125"/>
        <end position="134"/>
    </location>
</feature>
<feature type="compositionally biased region" description="Polar residues" evidence="4">
    <location>
        <begin position="108"/>
        <end position="124"/>
    </location>
</feature>
<dbReference type="FunFam" id="1.25.40.180:FF:000050">
    <property type="entry name" value="Nuclear protein (Sgd1), putative"/>
    <property type="match status" value="1"/>
</dbReference>
<dbReference type="GO" id="GO:0005730">
    <property type="term" value="C:nucleolus"/>
    <property type="evidence" value="ECO:0007669"/>
    <property type="project" value="UniProtKB-SubCell"/>
</dbReference>
<feature type="compositionally biased region" description="Basic residues" evidence="4">
    <location>
        <begin position="53"/>
        <end position="63"/>
    </location>
</feature>
<dbReference type="Gene3D" id="1.25.40.180">
    <property type="match status" value="1"/>
</dbReference>